<organism evidence="4 5">
    <name type="scientific">Agrobacterium tumefaciens</name>
    <dbReference type="NCBI Taxonomy" id="358"/>
    <lineage>
        <taxon>Bacteria</taxon>
        <taxon>Pseudomonadati</taxon>
        <taxon>Pseudomonadota</taxon>
        <taxon>Alphaproteobacteria</taxon>
        <taxon>Hyphomicrobiales</taxon>
        <taxon>Rhizobiaceae</taxon>
        <taxon>Rhizobium/Agrobacterium group</taxon>
        <taxon>Agrobacterium</taxon>
        <taxon>Agrobacterium tumefaciens complex</taxon>
    </lineage>
</organism>
<name>A0AAW8M0A6_AGRTU</name>
<dbReference type="InterPro" id="IPR039424">
    <property type="entry name" value="SBP_5"/>
</dbReference>
<dbReference type="CDD" id="cd08495">
    <property type="entry name" value="PBP2_NikA_DppA_OppA_like_8"/>
    <property type="match status" value="1"/>
</dbReference>
<reference evidence="4" key="1">
    <citation type="submission" date="2023-07" db="EMBL/GenBank/DDBJ databases">
        <title>Sorghum-associated microbial communities from plants grown in Nebraska, USA.</title>
        <authorList>
            <person name="Schachtman D."/>
        </authorList>
    </citation>
    <scope>NUCLEOTIDE SEQUENCE</scope>
    <source>
        <strain evidence="4">1457</strain>
    </source>
</reference>
<dbReference type="GO" id="GO:0030288">
    <property type="term" value="C:outer membrane-bounded periplasmic space"/>
    <property type="evidence" value="ECO:0007669"/>
    <property type="project" value="UniProtKB-ARBA"/>
</dbReference>
<dbReference type="PIRSF" id="PIRSF002741">
    <property type="entry name" value="MppA"/>
    <property type="match status" value="1"/>
</dbReference>
<dbReference type="PANTHER" id="PTHR30290:SF83">
    <property type="entry name" value="ABC TRANSPORTER SUBSTRATE-BINDING PROTEIN"/>
    <property type="match status" value="1"/>
</dbReference>
<dbReference type="SUPFAM" id="SSF53850">
    <property type="entry name" value="Periplasmic binding protein-like II"/>
    <property type="match status" value="1"/>
</dbReference>
<evidence type="ECO:0000256" key="1">
    <source>
        <dbReference type="ARBA" id="ARBA00004418"/>
    </source>
</evidence>
<dbReference type="GO" id="GO:1904680">
    <property type="term" value="F:peptide transmembrane transporter activity"/>
    <property type="evidence" value="ECO:0007669"/>
    <property type="project" value="TreeGrafter"/>
</dbReference>
<dbReference type="Gene3D" id="3.40.190.10">
    <property type="entry name" value="Periplasmic binding protein-like II"/>
    <property type="match status" value="1"/>
</dbReference>
<proteinExistence type="inferred from homology"/>
<protein>
    <submittedName>
        <fullName evidence="4">ABC-type transport system substrate-binding protein</fullName>
    </submittedName>
</protein>
<feature type="domain" description="Solute-binding protein family 5" evidence="3">
    <location>
        <begin position="90"/>
        <end position="440"/>
    </location>
</feature>
<dbReference type="Gene3D" id="3.90.76.10">
    <property type="entry name" value="Dipeptide-binding Protein, Domain 1"/>
    <property type="match status" value="1"/>
</dbReference>
<dbReference type="Pfam" id="PF00496">
    <property type="entry name" value="SBP_bac_5"/>
    <property type="match status" value="1"/>
</dbReference>
<evidence type="ECO:0000259" key="3">
    <source>
        <dbReference type="Pfam" id="PF00496"/>
    </source>
</evidence>
<comment type="caution">
    <text evidence="4">The sequence shown here is derived from an EMBL/GenBank/DDBJ whole genome shotgun (WGS) entry which is preliminary data.</text>
</comment>
<dbReference type="GO" id="GO:0015833">
    <property type="term" value="P:peptide transport"/>
    <property type="evidence" value="ECO:0007669"/>
    <property type="project" value="TreeGrafter"/>
</dbReference>
<evidence type="ECO:0000313" key="5">
    <source>
        <dbReference type="Proteomes" id="UP001265315"/>
    </source>
</evidence>
<gene>
    <name evidence="4" type="ORF">J2W61_004698</name>
</gene>
<evidence type="ECO:0000313" key="4">
    <source>
        <dbReference type="EMBL" id="MDR6704823.1"/>
    </source>
</evidence>
<dbReference type="EMBL" id="JAVDSW010000006">
    <property type="protein sequence ID" value="MDR6704823.1"/>
    <property type="molecule type" value="Genomic_DNA"/>
</dbReference>
<dbReference type="Gene3D" id="3.10.105.10">
    <property type="entry name" value="Dipeptide-binding Protein, Domain 3"/>
    <property type="match status" value="1"/>
</dbReference>
<accession>A0AAW8M0A6</accession>
<dbReference type="PANTHER" id="PTHR30290">
    <property type="entry name" value="PERIPLASMIC BINDING COMPONENT OF ABC TRANSPORTER"/>
    <property type="match status" value="1"/>
</dbReference>
<sequence length="548" mass="60338">MMQISGKTPPMLKGLRIATLAGVAIVSLMAGNASEALAAGTLRIGMTASDIPLTTGQTDQGGEGQRFMGYTLYNALIEWDLSSADKPSALIPALATSWEVDPADKTKWTFKLRDGVKFHDGSTFDAAAVVWNLDKLLVSDAPQFDKRQSAQGKSRIPAVASYKVIDPLTVEIVTKTPDATLPYQLSWVLMSSPANWEAQGKNWDAVAQKPSGTGPWKMESGFTPRERAELTANKDYWDKARVPKLDKLVLVPLPEPNTRVAALRSGQVDWIEAPAPDSVKSLKDAGFSIVTNSYPHNWTWHLSRVEGSPWNDIRVRKAANLAVDREGLNELLGGLSVPAQGYLPPGHQWFGKPTFKLEYNVEEAKKLMAEAGYGPDKPITTKVVISSSGSGQMLPLAMNEYIQQTLSEIGINVEYEVADWNTVINIWRAGAKDPSAKGASAINYSYFIQDPFTALIRQSQCNLAPPNGTNWGFYCDQEMDALFSQVRNTFDAAEQDKVLQKIHEKYVNDALFLMVTHDVNPRAMSTKVKGFVQAQNWFQDFSTISMDP</sequence>
<dbReference type="InterPro" id="IPR000914">
    <property type="entry name" value="SBP_5_dom"/>
</dbReference>
<evidence type="ECO:0000256" key="2">
    <source>
        <dbReference type="ARBA" id="ARBA00005695"/>
    </source>
</evidence>
<comment type="subcellular location">
    <subcellularLocation>
        <location evidence="1">Periplasm</location>
    </subcellularLocation>
</comment>
<dbReference type="InterPro" id="IPR030678">
    <property type="entry name" value="Peptide/Ni-bd"/>
</dbReference>
<dbReference type="Proteomes" id="UP001265315">
    <property type="component" value="Unassembled WGS sequence"/>
</dbReference>
<comment type="similarity">
    <text evidence="2">Belongs to the bacterial solute-binding protein 5 family.</text>
</comment>
<dbReference type="AlphaFoldDB" id="A0AAW8M0A6"/>
<dbReference type="GO" id="GO:0043190">
    <property type="term" value="C:ATP-binding cassette (ABC) transporter complex"/>
    <property type="evidence" value="ECO:0007669"/>
    <property type="project" value="InterPro"/>
</dbReference>